<sequence>MGGEISREELDAKVEAAYYRARSEGKEEGKDVSINQITVIIHLEAQRREERAYEERERLRDEFKKERELEELKRERIQAERLMETQRLAEEKRHQEYVEDPSRLPSSSFLHSRQWTHLVIVKTPLTIARD</sequence>
<dbReference type="Proteomes" id="UP000887540">
    <property type="component" value="Unplaced"/>
</dbReference>
<reference evidence="3" key="1">
    <citation type="submission" date="2022-11" db="UniProtKB">
        <authorList>
            <consortium name="WormBaseParasite"/>
        </authorList>
    </citation>
    <scope>IDENTIFICATION</scope>
</reference>
<proteinExistence type="predicted"/>
<feature type="coiled-coil region" evidence="1">
    <location>
        <begin position="42"/>
        <end position="92"/>
    </location>
</feature>
<evidence type="ECO:0000313" key="3">
    <source>
        <dbReference type="WBParaSite" id="ACRNAN_scaffold17861.g21480.t1"/>
    </source>
</evidence>
<keyword evidence="2" id="KW-1185">Reference proteome</keyword>
<evidence type="ECO:0000256" key="1">
    <source>
        <dbReference type="SAM" id="Coils"/>
    </source>
</evidence>
<keyword evidence="1" id="KW-0175">Coiled coil</keyword>
<protein>
    <submittedName>
        <fullName evidence="3">Uncharacterized protein</fullName>
    </submittedName>
</protein>
<dbReference type="AlphaFoldDB" id="A0A914D2I3"/>
<organism evidence="2 3">
    <name type="scientific">Acrobeloides nanus</name>
    <dbReference type="NCBI Taxonomy" id="290746"/>
    <lineage>
        <taxon>Eukaryota</taxon>
        <taxon>Metazoa</taxon>
        <taxon>Ecdysozoa</taxon>
        <taxon>Nematoda</taxon>
        <taxon>Chromadorea</taxon>
        <taxon>Rhabditida</taxon>
        <taxon>Tylenchina</taxon>
        <taxon>Cephalobomorpha</taxon>
        <taxon>Cephaloboidea</taxon>
        <taxon>Cephalobidae</taxon>
        <taxon>Acrobeloides</taxon>
    </lineage>
</organism>
<dbReference type="WBParaSite" id="ACRNAN_scaffold17861.g21480.t1">
    <property type="protein sequence ID" value="ACRNAN_scaffold17861.g21480.t1"/>
    <property type="gene ID" value="ACRNAN_scaffold17861.g21480"/>
</dbReference>
<evidence type="ECO:0000313" key="2">
    <source>
        <dbReference type="Proteomes" id="UP000887540"/>
    </source>
</evidence>
<name>A0A914D2I3_9BILA</name>
<accession>A0A914D2I3</accession>